<keyword evidence="2" id="KW-0732">Signal</keyword>
<organism evidence="3 4">
    <name type="scientific">Hypocrea virens (strain Gv29-8 / FGSC 10586)</name>
    <name type="common">Gliocladium virens</name>
    <name type="synonym">Trichoderma virens</name>
    <dbReference type="NCBI Taxonomy" id="413071"/>
    <lineage>
        <taxon>Eukaryota</taxon>
        <taxon>Fungi</taxon>
        <taxon>Dikarya</taxon>
        <taxon>Ascomycota</taxon>
        <taxon>Pezizomycotina</taxon>
        <taxon>Sordariomycetes</taxon>
        <taxon>Hypocreomycetidae</taxon>
        <taxon>Hypocreales</taxon>
        <taxon>Hypocreaceae</taxon>
        <taxon>Trichoderma</taxon>
    </lineage>
</organism>
<dbReference type="OMA" id="VETTACN"/>
<feature type="region of interest" description="Disordered" evidence="1">
    <location>
        <begin position="209"/>
        <end position="242"/>
    </location>
</feature>
<dbReference type="RefSeq" id="XP_013958378.1">
    <property type="nucleotide sequence ID" value="XM_014102903.1"/>
</dbReference>
<dbReference type="GeneID" id="25796978"/>
<dbReference type="AlphaFoldDB" id="G9MQ63"/>
<protein>
    <recommendedName>
        <fullName evidence="5">Glycoside hydrolase family 16 protein</fullName>
    </recommendedName>
</protein>
<gene>
    <name evidence="3" type="ORF">TRIVIDRAFT_67650</name>
</gene>
<dbReference type="OrthoDB" id="4900446at2759"/>
<sequence>MKKFASLIVAFGLIPLVCSERVILNFEDVDVSNDDNCGSIAFESRNKTYAGMRITGASVVSSVETTACNNPIANVTLSNKLENNVLWGKEYIKLDYGAFGSKDFITGHLSFDLAVDYSLLADGELNDDETKIAVELQSLNGIIVTQAASFDIFMTKNGTGPFSVPWNPNEDGSHTAFTIVVSLWSTSITIDYPMVALDNIAFDHAKVDGDDQTTSTIPATTARGNVTSDSGPSQTLSPTITSAPFGSNITSGTSIIHSPTLTAEAPTSTSTGLAPICSPTLFGVVAALAAGVAFL</sequence>
<evidence type="ECO:0000256" key="1">
    <source>
        <dbReference type="SAM" id="MobiDB-lite"/>
    </source>
</evidence>
<accession>G9MQ63</accession>
<feature type="compositionally biased region" description="Polar residues" evidence="1">
    <location>
        <begin position="212"/>
        <end position="242"/>
    </location>
</feature>
<reference evidence="3 4" key="1">
    <citation type="journal article" date="2011" name="Genome Biol.">
        <title>Comparative genome sequence analysis underscores mycoparasitism as the ancestral life style of Trichoderma.</title>
        <authorList>
            <person name="Kubicek C.P."/>
            <person name="Herrera-Estrella A."/>
            <person name="Seidl-Seiboth V."/>
            <person name="Martinez D.A."/>
            <person name="Druzhinina I.S."/>
            <person name="Thon M."/>
            <person name="Zeilinger S."/>
            <person name="Casas-Flores S."/>
            <person name="Horwitz B.A."/>
            <person name="Mukherjee P.K."/>
            <person name="Mukherjee M."/>
            <person name="Kredics L."/>
            <person name="Alcaraz L.D."/>
            <person name="Aerts A."/>
            <person name="Antal Z."/>
            <person name="Atanasova L."/>
            <person name="Cervantes-Badillo M.G."/>
            <person name="Challacombe J."/>
            <person name="Chertkov O."/>
            <person name="McCluskey K."/>
            <person name="Coulpier F."/>
            <person name="Deshpande N."/>
            <person name="von Doehren H."/>
            <person name="Ebbole D.J."/>
            <person name="Esquivel-Naranjo E.U."/>
            <person name="Fekete E."/>
            <person name="Flipphi M."/>
            <person name="Glaser F."/>
            <person name="Gomez-Rodriguez E.Y."/>
            <person name="Gruber S."/>
            <person name="Han C."/>
            <person name="Henrissat B."/>
            <person name="Hermosa R."/>
            <person name="Hernandez-Onate M."/>
            <person name="Karaffa L."/>
            <person name="Kosti I."/>
            <person name="Le Crom S."/>
            <person name="Lindquist E."/>
            <person name="Lucas S."/>
            <person name="Luebeck M."/>
            <person name="Luebeck P.S."/>
            <person name="Margeot A."/>
            <person name="Metz B."/>
            <person name="Misra M."/>
            <person name="Nevalainen H."/>
            <person name="Omann M."/>
            <person name="Packer N."/>
            <person name="Perrone G."/>
            <person name="Uresti-Rivera E.E."/>
            <person name="Salamov A."/>
            <person name="Schmoll M."/>
            <person name="Seiboth B."/>
            <person name="Shapiro H."/>
            <person name="Sukno S."/>
            <person name="Tamayo-Ramos J.A."/>
            <person name="Tisch D."/>
            <person name="Wiest A."/>
            <person name="Wilkinson H.H."/>
            <person name="Zhang M."/>
            <person name="Coutinho P.M."/>
            <person name="Kenerley C.M."/>
            <person name="Monte E."/>
            <person name="Baker S.E."/>
            <person name="Grigoriev I.V."/>
        </authorList>
    </citation>
    <scope>NUCLEOTIDE SEQUENCE [LARGE SCALE GENOMIC DNA]</scope>
    <source>
        <strain evidence="4">Gv29-8 / FGSC 10586</strain>
    </source>
</reference>
<dbReference type="HOGENOM" id="CLU_943536_0_0_1"/>
<dbReference type="InParanoid" id="G9MQ63"/>
<proteinExistence type="predicted"/>
<feature type="chain" id="PRO_5003523778" description="Glycoside hydrolase family 16 protein" evidence="2">
    <location>
        <begin position="20"/>
        <end position="295"/>
    </location>
</feature>
<dbReference type="VEuPathDB" id="FungiDB:TRIVIDRAFT_67650"/>
<evidence type="ECO:0008006" key="5">
    <source>
        <dbReference type="Google" id="ProtNLM"/>
    </source>
</evidence>
<evidence type="ECO:0000256" key="2">
    <source>
        <dbReference type="SAM" id="SignalP"/>
    </source>
</evidence>
<dbReference type="Proteomes" id="UP000007115">
    <property type="component" value="Unassembled WGS sequence"/>
</dbReference>
<name>G9MQ63_HYPVG</name>
<evidence type="ECO:0000313" key="3">
    <source>
        <dbReference type="EMBL" id="EHK24185.1"/>
    </source>
</evidence>
<feature type="signal peptide" evidence="2">
    <location>
        <begin position="1"/>
        <end position="19"/>
    </location>
</feature>
<comment type="caution">
    <text evidence="3">The sequence shown here is derived from an EMBL/GenBank/DDBJ whole genome shotgun (WGS) entry which is preliminary data.</text>
</comment>
<dbReference type="EMBL" id="ABDF02000005">
    <property type="protein sequence ID" value="EHK24185.1"/>
    <property type="molecule type" value="Genomic_DNA"/>
</dbReference>
<keyword evidence="4" id="KW-1185">Reference proteome</keyword>
<evidence type="ECO:0000313" key="4">
    <source>
        <dbReference type="Proteomes" id="UP000007115"/>
    </source>
</evidence>